<feature type="region of interest" description="Disordered" evidence="5">
    <location>
        <begin position="1"/>
        <end position="186"/>
    </location>
</feature>
<feature type="compositionally biased region" description="Low complexity" evidence="5">
    <location>
        <begin position="9"/>
        <end position="18"/>
    </location>
</feature>
<feature type="disulfide bond" evidence="4">
    <location>
        <begin position="296"/>
        <end position="348"/>
    </location>
</feature>
<evidence type="ECO:0000313" key="8">
    <source>
        <dbReference type="Proteomes" id="UP000694892"/>
    </source>
</evidence>
<dbReference type="Pfam" id="PF00007">
    <property type="entry name" value="Cys_knot"/>
    <property type="match status" value="1"/>
</dbReference>
<dbReference type="PROSITE" id="PS01185">
    <property type="entry name" value="CTCK_1"/>
    <property type="match status" value="1"/>
</dbReference>
<feature type="compositionally biased region" description="Low complexity" evidence="5">
    <location>
        <begin position="25"/>
        <end position="34"/>
    </location>
</feature>
<protein>
    <recommendedName>
        <fullName evidence="6">CTCK domain-containing protein</fullName>
    </recommendedName>
</protein>
<reference evidence="8" key="1">
    <citation type="journal article" date="2016" name="Nature">
        <title>Genome evolution in the allotetraploid frog Xenopus laevis.</title>
        <authorList>
            <person name="Session A.M."/>
            <person name="Uno Y."/>
            <person name="Kwon T."/>
            <person name="Chapman J.A."/>
            <person name="Toyoda A."/>
            <person name="Takahashi S."/>
            <person name="Fukui A."/>
            <person name="Hikosaka A."/>
            <person name="Suzuki A."/>
            <person name="Kondo M."/>
            <person name="van Heeringen S.J."/>
            <person name="Quigley I."/>
            <person name="Heinz S."/>
            <person name="Ogino H."/>
            <person name="Ochi H."/>
            <person name="Hellsten U."/>
            <person name="Lyons J.B."/>
            <person name="Simakov O."/>
            <person name="Putnam N."/>
            <person name="Stites J."/>
            <person name="Kuroki Y."/>
            <person name="Tanaka T."/>
            <person name="Michiue T."/>
            <person name="Watanabe M."/>
            <person name="Bogdanovic O."/>
            <person name="Lister R."/>
            <person name="Georgiou G."/>
            <person name="Paranjpe S.S."/>
            <person name="van Kruijsbergen I."/>
            <person name="Shu S."/>
            <person name="Carlson J."/>
            <person name="Kinoshita T."/>
            <person name="Ohta Y."/>
            <person name="Mawaribuchi S."/>
            <person name="Jenkins J."/>
            <person name="Grimwood J."/>
            <person name="Schmutz J."/>
            <person name="Mitros T."/>
            <person name="Mozaffari S.V."/>
            <person name="Suzuki Y."/>
            <person name="Haramoto Y."/>
            <person name="Yamamoto T.S."/>
            <person name="Takagi C."/>
            <person name="Heald R."/>
            <person name="Miller K."/>
            <person name="Haudenschild C."/>
            <person name="Kitzman J."/>
            <person name="Nakayama T."/>
            <person name="Izutsu Y."/>
            <person name="Robert J."/>
            <person name="Fortriede J."/>
            <person name="Burns K."/>
            <person name="Lotay V."/>
            <person name="Karimi K."/>
            <person name="Yasuoka Y."/>
            <person name="Dichmann D.S."/>
            <person name="Flajnik M.F."/>
            <person name="Houston D.W."/>
            <person name="Shendure J."/>
            <person name="DuPasquier L."/>
            <person name="Vize P.D."/>
            <person name="Zorn A.M."/>
            <person name="Ito M."/>
            <person name="Marcotte E.M."/>
            <person name="Wallingford J.B."/>
            <person name="Ito Y."/>
            <person name="Asashima M."/>
            <person name="Ueno N."/>
            <person name="Matsuda Y."/>
            <person name="Veenstra G.J."/>
            <person name="Fujiyama A."/>
            <person name="Harland R.M."/>
            <person name="Taira M."/>
            <person name="Rokhsar D.S."/>
        </authorList>
    </citation>
    <scope>NUCLEOTIDE SEQUENCE [LARGE SCALE GENOMIC DNA]</scope>
    <source>
        <strain evidence="8">J</strain>
    </source>
</reference>
<name>A0A974D083_XENLA</name>
<feature type="compositionally biased region" description="Low complexity" evidence="5">
    <location>
        <begin position="156"/>
        <end position="179"/>
    </location>
</feature>
<dbReference type="InterPro" id="IPR006208">
    <property type="entry name" value="Glyco_hormone_CN"/>
</dbReference>
<dbReference type="OMA" id="DISICDM"/>
<dbReference type="PROSITE" id="PS01225">
    <property type="entry name" value="CTCK_2"/>
    <property type="match status" value="1"/>
</dbReference>
<dbReference type="SMART" id="SM00041">
    <property type="entry name" value="CT"/>
    <property type="match status" value="1"/>
</dbReference>
<comment type="caution">
    <text evidence="4">Lacks conserved residue(s) required for the propagation of feature annotation.</text>
</comment>
<accession>A0A974D083</accession>
<dbReference type="EMBL" id="CM004473">
    <property type="protein sequence ID" value="OCT81791.1"/>
    <property type="molecule type" value="Genomic_DNA"/>
</dbReference>
<evidence type="ECO:0000313" key="7">
    <source>
        <dbReference type="EMBL" id="OCT81791.1"/>
    </source>
</evidence>
<comment type="subcellular location">
    <subcellularLocation>
        <location evidence="1">Secreted</location>
    </subcellularLocation>
</comment>
<evidence type="ECO:0000256" key="5">
    <source>
        <dbReference type="SAM" id="MobiDB-lite"/>
    </source>
</evidence>
<feature type="domain" description="CTCK" evidence="6">
    <location>
        <begin position="269"/>
        <end position="354"/>
    </location>
</feature>
<feature type="disulfide bond" evidence="4">
    <location>
        <begin position="292"/>
        <end position="346"/>
    </location>
</feature>
<feature type="compositionally biased region" description="Gly residues" evidence="5">
    <location>
        <begin position="59"/>
        <end position="155"/>
    </location>
</feature>
<dbReference type="Gene3D" id="2.10.90.10">
    <property type="entry name" value="Cystine-knot cytokines"/>
    <property type="match status" value="1"/>
</dbReference>
<keyword evidence="3 4" id="KW-1015">Disulfide bond</keyword>
<dbReference type="PANTHER" id="PTHR11339">
    <property type="entry name" value="EXTRACELLULAR MATRIX GLYCOPROTEIN RELATED"/>
    <property type="match status" value="1"/>
</dbReference>
<gene>
    <name evidence="7" type="ORF">XELAEV_18024299mg</name>
</gene>
<keyword evidence="2" id="KW-0964">Secreted</keyword>
<proteinExistence type="predicted"/>
<sequence length="357" mass="35109">MVNFDANINTGETGTNGNPGDAGATGNNGDSGVTGNNGGSGVTGNNGGSGVTGNNEGSGVTGNNGGSGVTGNNGGSGVTGNNGGSGVTGNNGGSGDTGNNGGFGVTGNNGGSGVTGNNGGSGVTGNNGGSGVTGNNGGSGDTGSNGGSGGIGVSGDTGSSGSTDNTGNSRGTGNTENNGSTGGKDTRNAIIDLQIGEKYHVPNNTCAYYECREVNGVAILTKVEKVCQPLDISICDMSTLTYDADNCCRTCTPKTQLIVTPPPEIIEDCSVRKNVTVLEQDDCILEVELSYCGGPCMGSSMYSMASNSLDQKCSCCKEMEFVTKNVQLLCAKGRRQNYSYVDVLSCGCAGAVCVPQN</sequence>
<evidence type="ECO:0000256" key="1">
    <source>
        <dbReference type="ARBA" id="ARBA00004613"/>
    </source>
</evidence>
<dbReference type="InterPro" id="IPR006207">
    <property type="entry name" value="Cys_knot_C"/>
</dbReference>
<dbReference type="Proteomes" id="UP000694892">
    <property type="component" value="Chromosome 4S"/>
</dbReference>
<feature type="compositionally biased region" description="Gly residues" evidence="5">
    <location>
        <begin position="35"/>
        <end position="51"/>
    </location>
</feature>
<dbReference type="GO" id="GO:0005615">
    <property type="term" value="C:extracellular space"/>
    <property type="evidence" value="ECO:0007669"/>
    <property type="project" value="TreeGrafter"/>
</dbReference>
<evidence type="ECO:0000259" key="6">
    <source>
        <dbReference type="PROSITE" id="PS01225"/>
    </source>
</evidence>
<organism evidence="7 8">
    <name type="scientific">Xenopus laevis</name>
    <name type="common">African clawed frog</name>
    <dbReference type="NCBI Taxonomy" id="8355"/>
    <lineage>
        <taxon>Eukaryota</taxon>
        <taxon>Metazoa</taxon>
        <taxon>Chordata</taxon>
        <taxon>Craniata</taxon>
        <taxon>Vertebrata</taxon>
        <taxon>Euteleostomi</taxon>
        <taxon>Amphibia</taxon>
        <taxon>Batrachia</taxon>
        <taxon>Anura</taxon>
        <taxon>Pipoidea</taxon>
        <taxon>Pipidae</taxon>
        <taxon>Xenopodinae</taxon>
        <taxon>Xenopus</taxon>
        <taxon>Xenopus</taxon>
    </lineage>
</organism>
<evidence type="ECO:0000256" key="2">
    <source>
        <dbReference type="ARBA" id="ARBA00022525"/>
    </source>
</evidence>
<evidence type="ECO:0000256" key="4">
    <source>
        <dbReference type="PROSITE-ProRule" id="PRU00039"/>
    </source>
</evidence>
<dbReference type="GO" id="GO:0031012">
    <property type="term" value="C:extracellular matrix"/>
    <property type="evidence" value="ECO:0007669"/>
    <property type="project" value="TreeGrafter"/>
</dbReference>
<dbReference type="PANTHER" id="PTHR11339:SF399">
    <property type="entry name" value="MUCIN-5AC-LIKE"/>
    <property type="match status" value="1"/>
</dbReference>
<evidence type="ECO:0000256" key="3">
    <source>
        <dbReference type="ARBA" id="ARBA00023157"/>
    </source>
</evidence>
<dbReference type="InterPro" id="IPR050780">
    <property type="entry name" value="Mucin_vWF_Thrombospondin_sf"/>
</dbReference>
<dbReference type="InterPro" id="IPR029034">
    <property type="entry name" value="Cystine-knot_cytokine"/>
</dbReference>
<dbReference type="AlphaFoldDB" id="A0A974D083"/>